<dbReference type="Proteomes" id="UP000663870">
    <property type="component" value="Unassembled WGS sequence"/>
</dbReference>
<dbReference type="InterPro" id="IPR001810">
    <property type="entry name" value="F-box_dom"/>
</dbReference>
<dbReference type="Gene3D" id="1.20.1280.50">
    <property type="match status" value="1"/>
</dbReference>
<feature type="domain" description="F-box" evidence="1">
    <location>
        <begin position="1"/>
        <end position="47"/>
    </location>
</feature>
<comment type="caution">
    <text evidence="2">The sequence shown here is derived from an EMBL/GenBank/DDBJ whole genome shotgun (WGS) entry which is preliminary data.</text>
</comment>
<dbReference type="InterPro" id="IPR036047">
    <property type="entry name" value="F-box-like_dom_sf"/>
</dbReference>
<dbReference type="SUPFAM" id="SSF81383">
    <property type="entry name" value="F-box domain"/>
    <property type="match status" value="1"/>
</dbReference>
<dbReference type="EMBL" id="CAJNOL010002020">
    <property type="protein sequence ID" value="CAF1450983.1"/>
    <property type="molecule type" value="Genomic_DNA"/>
</dbReference>
<proteinExistence type="predicted"/>
<name>A0A814VE42_9BILA</name>
<reference evidence="2" key="1">
    <citation type="submission" date="2021-02" db="EMBL/GenBank/DDBJ databases">
        <authorList>
            <person name="Nowell W R."/>
        </authorList>
    </citation>
    <scope>NUCLEOTIDE SEQUENCE</scope>
</reference>
<dbReference type="Proteomes" id="UP000663854">
    <property type="component" value="Unassembled WGS sequence"/>
</dbReference>
<accession>A0A814VE42</accession>
<evidence type="ECO:0000313" key="5">
    <source>
        <dbReference type="Proteomes" id="UP000663870"/>
    </source>
</evidence>
<dbReference type="AlphaFoldDB" id="A0A814VE42"/>
<evidence type="ECO:0000313" key="3">
    <source>
        <dbReference type="EMBL" id="CAF1450983.1"/>
    </source>
</evidence>
<sequence>MLIDDLPCDILYHFCKYLSFIDIINTSQTCKRLYILIEKDDYFWMLLIKNNFGPKLYQRYVYEIFQNRKNSDYALYHTEKDKRKFEKRLRKHEPKNVCNFWLLNMLDCKDNSDGYIAYNSIVKQKSHPRTNDINMSLTIEEFIEYYLNKTKTLTKKDLSQISLYKLIYFYLIESKRLLGVDMFGIYIRCSKDHFSCTNSITENQEYDSSSSTGRCVRLYSDFTCYQAGIKGKFKSILPGVYEIICRIKLDKNDEYLAYFNQECCKDDSVKELMGCYFYALADHGLDCERNHETLNYDWFESNYILHGNTNWFNETMGKIKIFELSDIYFGFTIKREYRYRNILFDYIELNIVD</sequence>
<dbReference type="EMBL" id="CAJNOH010001184">
    <property type="protein sequence ID" value="CAF1186894.1"/>
    <property type="molecule type" value="Genomic_DNA"/>
</dbReference>
<evidence type="ECO:0000313" key="2">
    <source>
        <dbReference type="EMBL" id="CAF1186894.1"/>
    </source>
</evidence>
<evidence type="ECO:0000259" key="1">
    <source>
        <dbReference type="PROSITE" id="PS50181"/>
    </source>
</evidence>
<dbReference type="PROSITE" id="PS50181">
    <property type="entry name" value="FBOX"/>
    <property type="match status" value="1"/>
</dbReference>
<evidence type="ECO:0000313" key="4">
    <source>
        <dbReference type="Proteomes" id="UP000663854"/>
    </source>
</evidence>
<dbReference type="Pfam" id="PF12937">
    <property type="entry name" value="F-box-like"/>
    <property type="match status" value="1"/>
</dbReference>
<protein>
    <recommendedName>
        <fullName evidence="1">F-box domain-containing protein</fullName>
    </recommendedName>
</protein>
<gene>
    <name evidence="3" type="ORF">JXQ802_LOCUS37590</name>
    <name evidence="2" type="ORF">PYM288_LOCUS24122</name>
</gene>
<organism evidence="2 4">
    <name type="scientific">Rotaria sordida</name>
    <dbReference type="NCBI Taxonomy" id="392033"/>
    <lineage>
        <taxon>Eukaryota</taxon>
        <taxon>Metazoa</taxon>
        <taxon>Spiralia</taxon>
        <taxon>Gnathifera</taxon>
        <taxon>Rotifera</taxon>
        <taxon>Eurotatoria</taxon>
        <taxon>Bdelloidea</taxon>
        <taxon>Philodinida</taxon>
        <taxon>Philodinidae</taxon>
        <taxon>Rotaria</taxon>
    </lineage>
</organism>
<keyword evidence="5" id="KW-1185">Reference proteome</keyword>